<keyword evidence="8 15" id="KW-0378">Hydrolase</keyword>
<keyword evidence="11 15" id="KW-0457">Lysine biosynthesis</keyword>
<evidence type="ECO:0000256" key="1">
    <source>
        <dbReference type="ARBA" id="ARBA00005130"/>
    </source>
</evidence>
<evidence type="ECO:0000256" key="9">
    <source>
        <dbReference type="ARBA" id="ARBA00022833"/>
    </source>
</evidence>
<dbReference type="Gene3D" id="3.40.630.10">
    <property type="entry name" value="Zn peptidases"/>
    <property type="match status" value="2"/>
</dbReference>
<feature type="active site" evidence="15">
    <location>
        <position position="85"/>
    </location>
</feature>
<organism evidence="17 18">
    <name type="scientific">Granulibacter bethesdensis</name>
    <dbReference type="NCBI Taxonomy" id="364410"/>
    <lineage>
        <taxon>Bacteria</taxon>
        <taxon>Pseudomonadati</taxon>
        <taxon>Pseudomonadota</taxon>
        <taxon>Alphaproteobacteria</taxon>
        <taxon>Acetobacterales</taxon>
        <taxon>Acetobacteraceae</taxon>
        <taxon>Granulibacter</taxon>
    </lineage>
</organism>
<dbReference type="EC" id="3.5.1.18" evidence="4 15"/>
<dbReference type="Proteomes" id="UP000182373">
    <property type="component" value="Chromosome"/>
</dbReference>
<protein>
    <recommendedName>
        <fullName evidence="5 15">Succinyl-diaminopimelate desuccinylase</fullName>
        <shortName evidence="15">SDAP desuccinylase</shortName>
        <ecNumber evidence="4 15">3.5.1.18</ecNumber>
    </recommendedName>
    <alternativeName>
        <fullName evidence="13 15">N-succinyl-LL-2,6-diaminoheptanedioate amidohydrolase</fullName>
    </alternativeName>
</protein>
<evidence type="ECO:0000256" key="11">
    <source>
        <dbReference type="ARBA" id="ARBA00023154"/>
    </source>
</evidence>
<feature type="binding site" evidence="15">
    <location>
        <position position="115"/>
    </location>
    <ligand>
        <name>Zn(2+)</name>
        <dbReference type="ChEBI" id="CHEBI:29105"/>
        <label>2</label>
    </ligand>
</feature>
<feature type="binding site" evidence="15">
    <location>
        <position position="83"/>
    </location>
    <ligand>
        <name>Zn(2+)</name>
        <dbReference type="ChEBI" id="CHEBI:29105"/>
        <label>1</label>
    </ligand>
</feature>
<dbReference type="GO" id="GO:0009014">
    <property type="term" value="F:succinyl-diaminopimelate desuccinylase activity"/>
    <property type="evidence" value="ECO:0007669"/>
    <property type="project" value="UniProtKB-UniRule"/>
</dbReference>
<feature type="active site" description="Proton acceptor" evidence="15">
    <location>
        <position position="145"/>
    </location>
</feature>
<evidence type="ECO:0000256" key="14">
    <source>
        <dbReference type="ARBA" id="ARBA00051301"/>
    </source>
</evidence>
<dbReference type="GO" id="GO:0008777">
    <property type="term" value="F:acetylornithine deacetylase activity"/>
    <property type="evidence" value="ECO:0007669"/>
    <property type="project" value="TreeGrafter"/>
</dbReference>
<dbReference type="InterPro" id="IPR011650">
    <property type="entry name" value="Peptidase_M20_dimer"/>
</dbReference>
<keyword evidence="10 15" id="KW-0220">Diaminopimelate biosynthesis</keyword>
<name>A0AAC9K6X0_9PROT</name>
<feature type="domain" description="Peptidase M20 dimerisation" evidence="16">
    <location>
        <begin position="187"/>
        <end position="293"/>
    </location>
</feature>
<comment type="cofactor">
    <cofactor evidence="15">
        <name>Zn(2+)</name>
        <dbReference type="ChEBI" id="CHEBI:29105"/>
    </cofactor>
    <cofactor evidence="15">
        <name>Co(2+)</name>
        <dbReference type="ChEBI" id="CHEBI:48828"/>
    </cofactor>
    <text evidence="15">Binds 2 Zn(2+) or Co(2+) ions per subunit.</text>
</comment>
<evidence type="ECO:0000256" key="7">
    <source>
        <dbReference type="ARBA" id="ARBA00022723"/>
    </source>
</evidence>
<dbReference type="GO" id="GO:0008270">
    <property type="term" value="F:zinc ion binding"/>
    <property type="evidence" value="ECO:0007669"/>
    <property type="project" value="UniProtKB-UniRule"/>
</dbReference>
<dbReference type="AlphaFoldDB" id="A0AAC9K6X0"/>
<evidence type="ECO:0000256" key="4">
    <source>
        <dbReference type="ARBA" id="ARBA00011921"/>
    </source>
</evidence>
<evidence type="ECO:0000256" key="13">
    <source>
        <dbReference type="ARBA" id="ARBA00031891"/>
    </source>
</evidence>
<dbReference type="GO" id="GO:0019877">
    <property type="term" value="P:diaminopimelate biosynthetic process"/>
    <property type="evidence" value="ECO:0007669"/>
    <property type="project" value="UniProtKB-UniRule"/>
</dbReference>
<feature type="binding site" evidence="15">
    <location>
        <position position="115"/>
    </location>
    <ligand>
        <name>Zn(2+)</name>
        <dbReference type="ChEBI" id="CHEBI:29105"/>
        <label>1</label>
    </ligand>
</feature>
<dbReference type="GO" id="GO:0006526">
    <property type="term" value="P:L-arginine biosynthetic process"/>
    <property type="evidence" value="ECO:0007669"/>
    <property type="project" value="TreeGrafter"/>
</dbReference>
<dbReference type="SUPFAM" id="SSF55031">
    <property type="entry name" value="Bacterial exopeptidase dimerisation domain"/>
    <property type="match status" value="1"/>
</dbReference>
<evidence type="ECO:0000256" key="12">
    <source>
        <dbReference type="ARBA" id="ARBA00023285"/>
    </source>
</evidence>
<dbReference type="InterPro" id="IPR002933">
    <property type="entry name" value="Peptidase_M20"/>
</dbReference>
<dbReference type="HAMAP" id="MF_01690">
    <property type="entry name" value="DapE"/>
    <property type="match status" value="1"/>
</dbReference>
<feature type="binding site" evidence="15">
    <location>
        <position position="146"/>
    </location>
    <ligand>
        <name>Zn(2+)</name>
        <dbReference type="ChEBI" id="CHEBI:29105"/>
        <label>2</label>
    </ligand>
</feature>
<comment type="catalytic activity">
    <reaction evidence="14 15">
        <text>N-succinyl-(2S,6S)-2,6-diaminopimelate + H2O = (2S,6S)-2,6-diaminopimelate + succinate</text>
        <dbReference type="Rhea" id="RHEA:22608"/>
        <dbReference type="ChEBI" id="CHEBI:15377"/>
        <dbReference type="ChEBI" id="CHEBI:30031"/>
        <dbReference type="ChEBI" id="CHEBI:57609"/>
        <dbReference type="ChEBI" id="CHEBI:58087"/>
        <dbReference type="EC" id="3.5.1.18"/>
    </reaction>
</comment>
<keyword evidence="7 15" id="KW-0479">Metal-binding</keyword>
<comment type="similarity">
    <text evidence="2 15">Belongs to the peptidase M20A family. DapE subfamily.</text>
</comment>
<dbReference type="Pfam" id="PF01546">
    <property type="entry name" value="Peptidase_M20"/>
    <property type="match status" value="1"/>
</dbReference>
<evidence type="ECO:0000256" key="15">
    <source>
        <dbReference type="HAMAP-Rule" id="MF_01690"/>
    </source>
</evidence>
<dbReference type="EMBL" id="CP018191">
    <property type="protein sequence ID" value="APH53935.1"/>
    <property type="molecule type" value="Genomic_DNA"/>
</dbReference>
<sequence>MKKDNPVPVPLSDPLMSDPLALAQALLRCPSVTPVDAGAQSVLAQALTAQGFTVTPLPFGDIVNFYAKRVGTRPGPHLCFAGHTDVVPPGDAPWSVDAFAGEVHDGVLIGRGACDMKGGIASFVAACAGRPDHPGTISLLITGDEEGVATDGTVRVLDWMRQAGEIPDFCVVGEPTNPARLGEVIKIGRRGSLNATLTVRGRQGHVAYPHRADNPLPRLVAALHALATTRLDDGMEGFEPSSLQLTTVDVGNPATNVIPEQAQARLNIRFNPLHHGADLTRWLRGIVRDHAPDAEVDIAISGEAFVTDPDRDPRPGASHGIAALRRAIQQITGLSPRLDTGGGTSDARFITHLCPVVEFGLVGATMHQRDEAVAVQDLRDLTRIYEALLDLYLGKDGS</sequence>
<evidence type="ECO:0000313" key="18">
    <source>
        <dbReference type="Proteomes" id="UP000182373"/>
    </source>
</evidence>
<evidence type="ECO:0000256" key="2">
    <source>
        <dbReference type="ARBA" id="ARBA00006746"/>
    </source>
</evidence>
<keyword evidence="12 15" id="KW-0170">Cobalt</keyword>
<dbReference type="NCBIfam" id="TIGR01246">
    <property type="entry name" value="dapE_proteo"/>
    <property type="match status" value="1"/>
</dbReference>
<dbReference type="InterPro" id="IPR050072">
    <property type="entry name" value="Peptidase_M20A"/>
</dbReference>
<evidence type="ECO:0000256" key="3">
    <source>
        <dbReference type="ARBA" id="ARBA00011738"/>
    </source>
</evidence>
<reference evidence="18" key="1">
    <citation type="submission" date="2016-11" db="EMBL/GenBank/DDBJ databases">
        <title>Comparative genomic and phenotypic analysis of Granulibacter bethesdensis clinical isolates from patients with chronic granulomatous disease.</title>
        <authorList>
            <person name="Zarember K.A."/>
            <person name="Porcella S.F."/>
            <person name="Chu J."/>
            <person name="Ding L."/>
            <person name="Dahlstrom E."/>
            <person name="Barbian K."/>
            <person name="Martens C."/>
            <person name="Sykora L."/>
            <person name="Kramer S."/>
            <person name="Pettinato A.M."/>
            <person name="Hong H."/>
            <person name="Wald G."/>
            <person name="Berg L.J."/>
            <person name="Rogge L.S."/>
            <person name="Greenberg D.E."/>
            <person name="Falcone E.L."/>
            <person name="Neves J.F."/>
            <person name="Simoes M.J."/>
            <person name="Casal M."/>
            <person name="Rodriguez-Lopez F.C."/>
            <person name="Zelazny A."/>
            <person name="Gallin J.I."/>
            <person name="Holland S.M."/>
        </authorList>
    </citation>
    <scope>NUCLEOTIDE SEQUENCE [LARGE SCALE GENOMIC DNA]</scope>
    <source>
        <strain evidence="18">NIH9.1</strain>
    </source>
</reference>
<evidence type="ECO:0000256" key="6">
    <source>
        <dbReference type="ARBA" id="ARBA00022605"/>
    </source>
</evidence>
<evidence type="ECO:0000256" key="5">
    <source>
        <dbReference type="ARBA" id="ARBA00022391"/>
    </source>
</evidence>
<keyword evidence="9 15" id="KW-0862">Zinc</keyword>
<dbReference type="PANTHER" id="PTHR43808">
    <property type="entry name" value="ACETYLORNITHINE DEACETYLASE"/>
    <property type="match status" value="1"/>
</dbReference>
<dbReference type="InterPro" id="IPR036264">
    <property type="entry name" value="Bact_exopeptidase_dim_dom"/>
</dbReference>
<feature type="binding site" evidence="15">
    <location>
        <position position="367"/>
    </location>
    <ligand>
        <name>Zn(2+)</name>
        <dbReference type="ChEBI" id="CHEBI:29105"/>
        <label>2</label>
    </ligand>
</feature>
<proteinExistence type="inferred from homology"/>
<comment type="pathway">
    <text evidence="1 15">Amino-acid biosynthesis; L-lysine biosynthesis via DAP pathway; LL-2,6-diaminopimelate from (S)-tetrahydrodipicolinate (succinylase route): step 3/3.</text>
</comment>
<dbReference type="Pfam" id="PF07687">
    <property type="entry name" value="M20_dimer"/>
    <property type="match status" value="1"/>
</dbReference>
<accession>A0AAC9K6X0</accession>
<evidence type="ECO:0000313" key="17">
    <source>
        <dbReference type="EMBL" id="APH53935.1"/>
    </source>
</evidence>
<comment type="subunit">
    <text evidence="3 15">Homodimer.</text>
</comment>
<gene>
    <name evidence="15" type="primary">dapE</name>
    <name evidence="17" type="ORF">GbCGDNIH9_0687</name>
</gene>
<comment type="function">
    <text evidence="15">Catalyzes the hydrolysis of N-succinyl-L,L-diaminopimelic acid (SDAP), forming succinate and LL-2,6-diaminopimelate (DAP), an intermediate involved in the bacterial biosynthesis of lysine and meso-diaminopimelic acid, an essential component of bacterial cell walls.</text>
</comment>
<evidence type="ECO:0000256" key="8">
    <source>
        <dbReference type="ARBA" id="ARBA00022801"/>
    </source>
</evidence>
<dbReference type="InterPro" id="IPR005941">
    <property type="entry name" value="DapE_proteobac"/>
</dbReference>
<dbReference type="CDD" id="cd03891">
    <property type="entry name" value="M20_DapE_proteobac"/>
    <property type="match status" value="1"/>
</dbReference>
<dbReference type="NCBIfam" id="NF009557">
    <property type="entry name" value="PRK13009.1"/>
    <property type="match status" value="1"/>
</dbReference>
<evidence type="ECO:0000259" key="16">
    <source>
        <dbReference type="Pfam" id="PF07687"/>
    </source>
</evidence>
<evidence type="ECO:0000256" key="10">
    <source>
        <dbReference type="ARBA" id="ARBA00022915"/>
    </source>
</evidence>
<dbReference type="GO" id="GO:0009089">
    <property type="term" value="P:lysine biosynthetic process via diaminopimelate"/>
    <property type="evidence" value="ECO:0007669"/>
    <property type="project" value="UniProtKB-UniRule"/>
</dbReference>
<keyword evidence="6 15" id="KW-0028">Amino-acid biosynthesis</keyword>
<feature type="binding site" evidence="15">
    <location>
        <position position="174"/>
    </location>
    <ligand>
        <name>Zn(2+)</name>
        <dbReference type="ChEBI" id="CHEBI:29105"/>
        <label>1</label>
    </ligand>
</feature>
<dbReference type="SUPFAM" id="SSF53187">
    <property type="entry name" value="Zn-dependent exopeptidases"/>
    <property type="match status" value="1"/>
</dbReference>
<dbReference type="GO" id="GO:0050897">
    <property type="term" value="F:cobalt ion binding"/>
    <property type="evidence" value="ECO:0007669"/>
    <property type="project" value="UniProtKB-UniRule"/>
</dbReference>
<dbReference type="PANTHER" id="PTHR43808:SF31">
    <property type="entry name" value="N-ACETYL-L-CITRULLINE DEACETYLASE"/>
    <property type="match status" value="1"/>
</dbReference>